<dbReference type="GO" id="GO:0003723">
    <property type="term" value="F:RNA binding"/>
    <property type="evidence" value="ECO:0007669"/>
    <property type="project" value="UniProtKB-KW"/>
</dbReference>
<keyword evidence="1" id="KW-0539">Nucleus</keyword>
<dbReference type="PANTHER" id="PTHR45922">
    <property type="entry name" value="CLEAVAGE AND POLYADENYLATION SPECIFICITY FACTOR SUBUNIT 2"/>
    <property type="match status" value="1"/>
</dbReference>
<dbReference type="Pfam" id="PF16661">
    <property type="entry name" value="Lactamase_B_6"/>
    <property type="match status" value="1"/>
</dbReference>
<feature type="domain" description="Metallo-beta-lactamase" evidence="2">
    <location>
        <begin position="33"/>
        <end position="190"/>
    </location>
</feature>
<comment type="subcellular location">
    <subcellularLocation>
        <location evidence="1">Nucleus</location>
    </subcellularLocation>
</comment>
<dbReference type="GO" id="GO:0005847">
    <property type="term" value="C:mRNA cleavage and polyadenylation specificity factor complex"/>
    <property type="evidence" value="ECO:0007669"/>
    <property type="project" value="InterPro"/>
</dbReference>
<keyword evidence="1" id="KW-0507">mRNA processing</keyword>
<dbReference type="Proteomes" id="UP000192758">
    <property type="component" value="Unassembled WGS sequence"/>
</dbReference>
<dbReference type="InterPro" id="IPR027075">
    <property type="entry name" value="CPSF2"/>
</dbReference>
<dbReference type="InterPro" id="IPR001279">
    <property type="entry name" value="Metallo-B-lactamas"/>
</dbReference>
<evidence type="ECO:0000313" key="4">
    <source>
        <dbReference type="Proteomes" id="UP000192758"/>
    </source>
</evidence>
<keyword evidence="1" id="KW-0694">RNA-binding</keyword>
<keyword evidence="4" id="KW-1185">Reference proteome</keyword>
<dbReference type="InterPro" id="IPR036866">
    <property type="entry name" value="RibonucZ/Hydroxyglut_hydro"/>
</dbReference>
<reference evidence="3 4" key="1">
    <citation type="journal article" date="2017" name="Environ. Microbiol.">
        <title>Decay of the glycolytic pathway and adaptation to intranuclear parasitism within Enterocytozoonidae microsporidia.</title>
        <authorList>
            <person name="Wiredu Boakye D."/>
            <person name="Jaroenlak P."/>
            <person name="Prachumwat A."/>
            <person name="Williams T.A."/>
            <person name="Bateman K.S."/>
            <person name="Itsathitphaisarn O."/>
            <person name="Sritunyalucksana K."/>
            <person name="Paszkiewicz K.H."/>
            <person name="Moore K.A."/>
            <person name="Stentiford G.D."/>
            <person name="Williams B.A."/>
        </authorList>
    </citation>
    <scope>NUCLEOTIDE SEQUENCE [LARGE SCALE GENOMIC DNA]</scope>
    <source>
        <strain evidence="3 4">TH1</strain>
    </source>
</reference>
<dbReference type="SUPFAM" id="SSF56281">
    <property type="entry name" value="Metallo-hydrolase/oxidoreductase"/>
    <property type="match status" value="1"/>
</dbReference>
<organism evidence="3 4">
    <name type="scientific">Ecytonucleospora hepatopenaei</name>
    <dbReference type="NCBI Taxonomy" id="646526"/>
    <lineage>
        <taxon>Eukaryota</taxon>
        <taxon>Fungi</taxon>
        <taxon>Fungi incertae sedis</taxon>
        <taxon>Microsporidia</taxon>
        <taxon>Enterocytozoonidae</taxon>
        <taxon>Ecytonucleospora</taxon>
    </lineage>
</organism>
<dbReference type="GO" id="GO:0006398">
    <property type="term" value="P:mRNA 3'-end processing by stem-loop binding and cleavage"/>
    <property type="evidence" value="ECO:0007669"/>
    <property type="project" value="InterPro"/>
</dbReference>
<name>A0A1W0E5P7_9MICR</name>
<accession>A0A1W0E5P7</accession>
<protein>
    <recommendedName>
        <fullName evidence="1">Cleavage and polyadenylation specificity factor subunit 2</fullName>
    </recommendedName>
    <alternativeName>
        <fullName evidence="1">Cleavage and polyadenylation specificity factor 100 kDa subunit</fullName>
    </alternativeName>
</protein>
<comment type="caution">
    <text evidence="3">The sequence shown here is derived from an EMBL/GenBank/DDBJ whole genome shotgun (WGS) entry which is preliminary data.</text>
</comment>
<dbReference type="EMBL" id="MNPJ01000019">
    <property type="protein sequence ID" value="OQS54571.1"/>
    <property type="molecule type" value="Genomic_DNA"/>
</dbReference>
<evidence type="ECO:0000313" key="3">
    <source>
        <dbReference type="EMBL" id="OQS54571.1"/>
    </source>
</evidence>
<sequence length="622" mass="71983">MSDKFVGITFRKLILKENISCSLLVLKTEKYTTNIIINIGIESDFNYKVYDDMTRQTICNSDCILLTSFEEKNFGAIGLFPDKKMYCTAPTATIGKLLLDEAHEKSLTLKRISKDENFCINIVKKDVNLSILKYDQPFFINDIKIVGHNCGNTLGSTVYSLYVGGQEIGVGYDLNIKKDNFLDGFNYFSRINTFITNDNYCLKVEEKNADKNDFMQKFIKKVGKNIVFVASFSRLIELLLTIRENVCVVTNINFIDRIKSMIEWAGTSGVEILDMNFLFSKPGSRFKKCVIVLSDYLNYIYLGFVLKQLPDYELIFLNKGITKDVLDVYDFNYKEINETKKKIDEKNETIEIDEKKETKEKLDTFFIKNSSCRRFEKKLRFFADCEFGKVFDINMNNFKIKKEEQQNIAVPENTIIKEDFIFSEQIKIKNKNYCSFLGISTVIDLRSLLEELEVSNLLLVCENTINFQLMKTFVNKKIEKMNIYDSNNTIDIKILTKIGKKYELSNLLQTLQPKYLNNVQMTLGKVQIKSVQNDKGDTIDNLEMLPLKLGEKSFKITNTEILQIKEVLLQNGFAVEFCDKGLNIESNILLNISKNTWVLEGSDVFLMYSIRELLYKLIVSFE</sequence>
<dbReference type="AlphaFoldDB" id="A0A1W0E5P7"/>
<evidence type="ECO:0000256" key="1">
    <source>
        <dbReference type="RuleBase" id="RU365006"/>
    </source>
</evidence>
<dbReference type="STRING" id="646526.A0A1W0E5P7"/>
<proteinExistence type="inferred from homology"/>
<gene>
    <name evidence="3" type="primary">cft2</name>
    <name evidence="3" type="ORF">EHP00_76</name>
</gene>
<comment type="similarity">
    <text evidence="1">Belongs to the metallo-beta-lactamase superfamily. RNA-metabolizing metallo-beta-lactamase-like family. CPSF2/YSH1 subfamily.</text>
</comment>
<dbReference type="Gene3D" id="3.60.15.10">
    <property type="entry name" value="Ribonuclease Z/Hydroxyacylglutathione hydrolase-like"/>
    <property type="match status" value="1"/>
</dbReference>
<dbReference type="VEuPathDB" id="MicrosporidiaDB:EHP00_76"/>
<evidence type="ECO:0000259" key="2">
    <source>
        <dbReference type="Pfam" id="PF16661"/>
    </source>
</evidence>
<dbReference type="OrthoDB" id="64353at2759"/>
<dbReference type="PANTHER" id="PTHR45922:SF1">
    <property type="entry name" value="CLEAVAGE AND POLYADENYLATION SPECIFICITY FACTOR SUBUNIT 2"/>
    <property type="match status" value="1"/>
</dbReference>